<dbReference type="OrthoDB" id="2735906at2"/>
<sequence length="153" mass="18136">MKGGTKLHIKQIDELKPSTFKYIESEIYSYHETVKHIELIEYEIEHSTTNNHDENTNVGKNSVRANISPVERKVTALLEHKQLKRMYSITDAIKKIYERLDDDKKKLMNLYYWERPGELTWEGIAKECNIGRMTALRWRKQIVYAIAHELGER</sequence>
<name>A0A2U1JUI8_9BACI</name>
<keyword evidence="2" id="KW-1185">Reference proteome</keyword>
<dbReference type="InterPro" id="IPR006523">
    <property type="entry name" value="RinA"/>
</dbReference>
<proteinExistence type="predicted"/>
<dbReference type="AlphaFoldDB" id="A0A2U1JUI8"/>
<organism evidence="1 2">
    <name type="scientific">Pueribacillus theae</name>
    <dbReference type="NCBI Taxonomy" id="2171751"/>
    <lineage>
        <taxon>Bacteria</taxon>
        <taxon>Bacillati</taxon>
        <taxon>Bacillota</taxon>
        <taxon>Bacilli</taxon>
        <taxon>Bacillales</taxon>
        <taxon>Bacillaceae</taxon>
        <taxon>Pueribacillus</taxon>
    </lineage>
</organism>
<protein>
    <submittedName>
        <fullName evidence="1">Transcriptional regulator</fullName>
    </submittedName>
</protein>
<evidence type="ECO:0000313" key="2">
    <source>
        <dbReference type="Proteomes" id="UP000245998"/>
    </source>
</evidence>
<dbReference type="Proteomes" id="UP000245998">
    <property type="component" value="Unassembled WGS sequence"/>
</dbReference>
<accession>A0A2U1JUI8</accession>
<evidence type="ECO:0000313" key="1">
    <source>
        <dbReference type="EMBL" id="PWA08645.1"/>
    </source>
</evidence>
<dbReference type="NCBIfam" id="TIGR01636">
    <property type="entry name" value="phage_rinA"/>
    <property type="match status" value="1"/>
</dbReference>
<reference evidence="1 2" key="1">
    <citation type="submission" date="2018-04" db="EMBL/GenBank/DDBJ databases">
        <title>Camelliibacillus theae gen. nov., sp. nov., isolated from Pu'er tea.</title>
        <authorList>
            <person name="Niu L."/>
        </authorList>
    </citation>
    <scope>NUCLEOTIDE SEQUENCE [LARGE SCALE GENOMIC DNA]</scope>
    <source>
        <strain evidence="1 2">T8</strain>
    </source>
</reference>
<dbReference type="EMBL" id="QCZG01000035">
    <property type="protein sequence ID" value="PWA08645.1"/>
    <property type="molecule type" value="Genomic_DNA"/>
</dbReference>
<comment type="caution">
    <text evidence="1">The sequence shown here is derived from an EMBL/GenBank/DDBJ whole genome shotgun (WGS) entry which is preliminary data.</text>
</comment>
<gene>
    <name evidence="1" type="ORF">DCC39_14500</name>
</gene>